<evidence type="ECO:0000256" key="7">
    <source>
        <dbReference type="ARBA" id="ARBA00083243"/>
    </source>
</evidence>
<comment type="function">
    <text evidence="5">Transcriptional regulator of the ttuABCDE tartrate utilization operon.</text>
</comment>
<dbReference type="PANTHER" id="PTHR30537">
    <property type="entry name" value="HTH-TYPE TRANSCRIPTIONAL REGULATOR"/>
    <property type="match status" value="1"/>
</dbReference>
<keyword evidence="4" id="KW-0804">Transcription</keyword>
<evidence type="ECO:0000256" key="3">
    <source>
        <dbReference type="ARBA" id="ARBA00023125"/>
    </source>
</evidence>
<comment type="caution">
    <text evidence="9">The sequence shown here is derived from an EMBL/GenBank/DDBJ whole genome shotgun (WGS) entry which is preliminary data.</text>
</comment>
<evidence type="ECO:0000256" key="4">
    <source>
        <dbReference type="ARBA" id="ARBA00023163"/>
    </source>
</evidence>
<dbReference type="InterPro" id="IPR000847">
    <property type="entry name" value="LysR_HTH_N"/>
</dbReference>
<evidence type="ECO:0000256" key="5">
    <source>
        <dbReference type="ARBA" id="ARBA00054626"/>
    </source>
</evidence>
<sequence length="309" mass="34164">MRGSDYAELRAFAAVAEHGNFARAAARLGMSASALSQTIRTLEERMGIRLLNRTTRSVAPSEAGQRLLSRLLPALADLDRAVADVSALRDRPAGLLRINAPRVAIVHTLAPLIAPFNAVYPEIMMDIIVDDKLSDIVAGRFDAGIRLGEMVEKDMVSVKLGGEMRLVVIASPDYIGRHGMPQTPRDLRDHSCVASRWPTDGSLYHWEFERGDEKLEVAVSGPLSTTDNDLMLRAVLDGIGIGYLFDHHVAEYLVAGRLVSMLDDWTPPFPGFHLYYPSRRQMPPPLRAFVDFVRSNSLRPPPETQVGQE</sequence>
<proteinExistence type="inferred from homology"/>
<protein>
    <recommendedName>
        <fullName evidence="6">HTH-type transcriptional regulator TtuA</fullName>
    </recommendedName>
    <alternativeName>
        <fullName evidence="7">Tartrate utilization transcriptional regulator</fullName>
    </alternativeName>
</protein>
<feature type="domain" description="HTH lysR-type" evidence="8">
    <location>
        <begin position="1"/>
        <end position="61"/>
    </location>
</feature>
<dbReference type="Gene3D" id="1.10.10.10">
    <property type="entry name" value="Winged helix-like DNA-binding domain superfamily/Winged helix DNA-binding domain"/>
    <property type="match status" value="1"/>
</dbReference>
<evidence type="ECO:0000313" key="10">
    <source>
        <dbReference type="Proteomes" id="UP001268610"/>
    </source>
</evidence>
<evidence type="ECO:0000256" key="1">
    <source>
        <dbReference type="ARBA" id="ARBA00009437"/>
    </source>
</evidence>
<name>A0AAJ2LMR7_9HYPH</name>
<dbReference type="EMBL" id="JAVLSF010000030">
    <property type="protein sequence ID" value="MDR9776897.1"/>
    <property type="molecule type" value="Genomic_DNA"/>
</dbReference>
<evidence type="ECO:0000259" key="8">
    <source>
        <dbReference type="PROSITE" id="PS50931"/>
    </source>
</evidence>
<organism evidence="9 10">
    <name type="scientific">Rhizobium hidalgonense</name>
    <dbReference type="NCBI Taxonomy" id="1538159"/>
    <lineage>
        <taxon>Bacteria</taxon>
        <taxon>Pseudomonadati</taxon>
        <taxon>Pseudomonadota</taxon>
        <taxon>Alphaproteobacteria</taxon>
        <taxon>Hyphomicrobiales</taxon>
        <taxon>Rhizobiaceae</taxon>
        <taxon>Rhizobium/Agrobacterium group</taxon>
        <taxon>Rhizobium</taxon>
    </lineage>
</organism>
<dbReference type="GO" id="GO:0006351">
    <property type="term" value="P:DNA-templated transcription"/>
    <property type="evidence" value="ECO:0007669"/>
    <property type="project" value="TreeGrafter"/>
</dbReference>
<dbReference type="InterPro" id="IPR058163">
    <property type="entry name" value="LysR-type_TF_proteobact-type"/>
</dbReference>
<dbReference type="PRINTS" id="PR00039">
    <property type="entry name" value="HTHLYSR"/>
</dbReference>
<comment type="similarity">
    <text evidence="1">Belongs to the LysR transcriptional regulatory family.</text>
</comment>
<dbReference type="FunFam" id="1.10.10.10:FF:000001">
    <property type="entry name" value="LysR family transcriptional regulator"/>
    <property type="match status" value="1"/>
</dbReference>
<dbReference type="InterPro" id="IPR036390">
    <property type="entry name" value="WH_DNA-bd_sf"/>
</dbReference>
<dbReference type="Pfam" id="PF00126">
    <property type="entry name" value="HTH_1"/>
    <property type="match status" value="1"/>
</dbReference>
<dbReference type="InterPro" id="IPR036388">
    <property type="entry name" value="WH-like_DNA-bd_sf"/>
</dbReference>
<dbReference type="Gene3D" id="3.40.190.290">
    <property type="match status" value="1"/>
</dbReference>
<dbReference type="Pfam" id="PF03466">
    <property type="entry name" value="LysR_substrate"/>
    <property type="match status" value="1"/>
</dbReference>
<dbReference type="PANTHER" id="PTHR30537:SF1">
    <property type="entry name" value="HTH-TYPE TRANSCRIPTIONAL REGULATOR PGRR"/>
    <property type="match status" value="1"/>
</dbReference>
<evidence type="ECO:0000256" key="2">
    <source>
        <dbReference type="ARBA" id="ARBA00023015"/>
    </source>
</evidence>
<keyword evidence="3" id="KW-0238">DNA-binding</keyword>
<gene>
    <name evidence="9" type="ORF">RJJ65_30435</name>
</gene>
<reference evidence="9" key="1">
    <citation type="submission" date="2023-04" db="EMBL/GenBank/DDBJ databases">
        <title>Genomic characterization of faba bean (Vicia faba) microsymbionts in Mexican soils.</title>
        <authorList>
            <person name="Rivera Orduna F.N."/>
            <person name="Guevara-Luna J."/>
            <person name="Yan J."/>
            <person name="Arroyo-Herrera I."/>
            <person name="Li Y."/>
            <person name="Vasquez-Murrieta M.S."/>
            <person name="Wang E.T."/>
        </authorList>
    </citation>
    <scope>NUCLEOTIDE SEQUENCE</scope>
    <source>
        <strain evidence="9">CH26</strain>
    </source>
</reference>
<evidence type="ECO:0000313" key="9">
    <source>
        <dbReference type="EMBL" id="MDR9776897.1"/>
    </source>
</evidence>
<evidence type="ECO:0000256" key="6">
    <source>
        <dbReference type="ARBA" id="ARBA00067332"/>
    </source>
</evidence>
<keyword evidence="2" id="KW-0805">Transcription regulation</keyword>
<dbReference type="SUPFAM" id="SSF46785">
    <property type="entry name" value="Winged helix' DNA-binding domain"/>
    <property type="match status" value="1"/>
</dbReference>
<dbReference type="SUPFAM" id="SSF53850">
    <property type="entry name" value="Periplasmic binding protein-like II"/>
    <property type="match status" value="1"/>
</dbReference>
<dbReference type="Proteomes" id="UP001268610">
    <property type="component" value="Unassembled WGS sequence"/>
</dbReference>
<dbReference type="GO" id="GO:0043565">
    <property type="term" value="F:sequence-specific DNA binding"/>
    <property type="evidence" value="ECO:0007669"/>
    <property type="project" value="TreeGrafter"/>
</dbReference>
<dbReference type="AlphaFoldDB" id="A0AAJ2LMR7"/>
<dbReference type="PROSITE" id="PS50931">
    <property type="entry name" value="HTH_LYSR"/>
    <property type="match status" value="1"/>
</dbReference>
<dbReference type="GO" id="GO:0003700">
    <property type="term" value="F:DNA-binding transcription factor activity"/>
    <property type="evidence" value="ECO:0007669"/>
    <property type="project" value="InterPro"/>
</dbReference>
<accession>A0AAJ2LMR7</accession>
<dbReference type="RefSeq" id="WP_310856044.1">
    <property type="nucleotide sequence ID" value="NZ_JAVLSD010000009.1"/>
</dbReference>
<dbReference type="CDD" id="cd08474">
    <property type="entry name" value="PBP2_CrgA_like_5"/>
    <property type="match status" value="1"/>
</dbReference>
<dbReference type="InterPro" id="IPR005119">
    <property type="entry name" value="LysR_subst-bd"/>
</dbReference>